<dbReference type="InterPro" id="IPR017860">
    <property type="entry name" value="Peptidase_M22_CS"/>
</dbReference>
<comment type="caution">
    <text evidence="10">The sequence shown here is derived from an EMBL/GenBank/DDBJ whole genome shotgun (WGS) entry which is preliminary data.</text>
</comment>
<feature type="binding site" evidence="8">
    <location>
        <position position="128"/>
    </location>
    <ligand>
        <name>Fe cation</name>
        <dbReference type="ChEBI" id="CHEBI:24875"/>
    </ligand>
</feature>
<gene>
    <name evidence="8" type="primary">tsaD</name>
    <name evidence="10" type="ORF">UV20_C0006G0002</name>
</gene>
<comment type="similarity">
    <text evidence="8">Belongs to the KAE1 / TsaD family.</text>
</comment>
<dbReference type="HAMAP" id="MF_01445">
    <property type="entry name" value="TsaD"/>
    <property type="match status" value="1"/>
</dbReference>
<reference evidence="10 11" key="1">
    <citation type="journal article" date="2015" name="Nature">
        <title>rRNA introns, odd ribosomes, and small enigmatic genomes across a large radiation of phyla.</title>
        <authorList>
            <person name="Brown C.T."/>
            <person name="Hug L.A."/>
            <person name="Thomas B.C."/>
            <person name="Sharon I."/>
            <person name="Castelle C.J."/>
            <person name="Singh A."/>
            <person name="Wilkins M.J."/>
            <person name="Williams K.H."/>
            <person name="Banfield J.F."/>
        </authorList>
    </citation>
    <scope>NUCLEOTIDE SEQUENCE [LARGE SCALE GENOMIC DNA]</scope>
</reference>
<sequence>MKILGIETSCDETSVAVIEEKNGFLKIVKNLIYSQIKIHQKYGGVVPEVAARRHVEKIIPLITEILKEKNSSASLYFAQNDKIQKPDVIAVTAGPGLATALLVGVETARALAYAWNKPLVAVNHLEGHIYANFLNKKISTISKIFPALCLIISGGHTELILMKNFGKYKLIGQTKDDAVGECFDKVGKILGLPYPGGQQVAKWALQGKRDAIKFPRPMLETSDFNFSFSGLKTAVLYHWQKVPQQSKNDDSIIANICASFEQAAIDVIIAKTLRAAQKYQVKTLLTGGGVAANQELQNQLQKLFKKSAPQITFWPIPKNFCGDNAAMIAAAGLFNAKNKKFTDWKKIKINSEWELI</sequence>
<dbReference type="Pfam" id="PF00814">
    <property type="entry name" value="TsaD"/>
    <property type="match status" value="1"/>
</dbReference>
<feature type="domain" description="Gcp-like" evidence="9">
    <location>
        <begin position="26"/>
        <end position="329"/>
    </location>
</feature>
<keyword evidence="6 8" id="KW-0012">Acyltransferase</keyword>
<evidence type="ECO:0000256" key="3">
    <source>
        <dbReference type="ARBA" id="ARBA00022694"/>
    </source>
</evidence>
<dbReference type="EC" id="2.3.1.234" evidence="8"/>
<feature type="binding site" evidence="8">
    <location>
        <position position="323"/>
    </location>
    <ligand>
        <name>Fe cation</name>
        <dbReference type="ChEBI" id="CHEBI:24875"/>
    </ligand>
</feature>
<dbReference type="NCBIfam" id="TIGR03723">
    <property type="entry name" value="T6A_TsaD_YgjD"/>
    <property type="match status" value="1"/>
</dbReference>
<comment type="catalytic activity">
    <reaction evidence="7 8">
        <text>L-threonylcarbamoyladenylate + adenosine(37) in tRNA = N(6)-L-threonylcarbamoyladenosine(37) in tRNA + AMP + H(+)</text>
        <dbReference type="Rhea" id="RHEA:37059"/>
        <dbReference type="Rhea" id="RHEA-COMP:10162"/>
        <dbReference type="Rhea" id="RHEA-COMP:10163"/>
        <dbReference type="ChEBI" id="CHEBI:15378"/>
        <dbReference type="ChEBI" id="CHEBI:73682"/>
        <dbReference type="ChEBI" id="CHEBI:74411"/>
        <dbReference type="ChEBI" id="CHEBI:74418"/>
        <dbReference type="ChEBI" id="CHEBI:456215"/>
        <dbReference type="EC" id="2.3.1.234"/>
    </reaction>
</comment>
<dbReference type="AlphaFoldDB" id="A0A0G1A6Z3"/>
<keyword evidence="1 8" id="KW-0963">Cytoplasm</keyword>
<comment type="caution">
    <text evidence="8">Lacks conserved residue(s) required for the propagation of feature annotation.</text>
</comment>
<evidence type="ECO:0000256" key="4">
    <source>
        <dbReference type="ARBA" id="ARBA00022723"/>
    </source>
</evidence>
<comment type="function">
    <text evidence="8">Required for the formation of a threonylcarbamoyl group on adenosine at position 37 (t(6)A37) in tRNAs that read codons beginning with adenine. Is involved in the transfer of the threonylcarbamoyl moiety of threonylcarbamoyl-AMP (TC-AMP) to the N6 group of A37, together with TsaE and TsaB. TsaD likely plays a direct catalytic role in this reaction.</text>
</comment>
<dbReference type="CDD" id="cd24133">
    <property type="entry name" value="ASKHA_NBD_TsaD_bac"/>
    <property type="match status" value="1"/>
</dbReference>
<keyword evidence="4 8" id="KW-0479">Metal-binding</keyword>
<accession>A0A0G1A6Z3</accession>
<evidence type="ECO:0000256" key="1">
    <source>
        <dbReference type="ARBA" id="ARBA00022490"/>
    </source>
</evidence>
<dbReference type="InterPro" id="IPR017861">
    <property type="entry name" value="KAE1/TsaD"/>
</dbReference>
<dbReference type="Gene3D" id="3.30.420.40">
    <property type="match status" value="2"/>
</dbReference>
<evidence type="ECO:0000256" key="2">
    <source>
        <dbReference type="ARBA" id="ARBA00022679"/>
    </source>
</evidence>
<dbReference type="GO" id="GO:0061711">
    <property type="term" value="F:tRNA N(6)-L-threonylcarbamoyladenine synthase activity"/>
    <property type="evidence" value="ECO:0007669"/>
    <property type="project" value="UniProtKB-EC"/>
</dbReference>
<dbReference type="EMBL" id="LCDO01000006">
    <property type="protein sequence ID" value="KKS56719.1"/>
    <property type="molecule type" value="Genomic_DNA"/>
</dbReference>
<keyword evidence="3 8" id="KW-0819">tRNA processing</keyword>
<dbReference type="PRINTS" id="PR00789">
    <property type="entry name" value="OSIALOPTASE"/>
</dbReference>
<keyword evidence="2 8" id="KW-0808">Transferase</keyword>
<comment type="cofactor">
    <cofactor evidence="8">
        <name>Fe(2+)</name>
        <dbReference type="ChEBI" id="CHEBI:29033"/>
    </cofactor>
    <text evidence="8">Binds 1 Fe(2+) ion per subunit.</text>
</comment>
<feature type="binding site" evidence="8">
    <location>
        <position position="184"/>
    </location>
    <ligand>
        <name>substrate</name>
    </ligand>
</feature>
<dbReference type="InterPro" id="IPR000905">
    <property type="entry name" value="Gcp-like_dom"/>
</dbReference>
<evidence type="ECO:0000256" key="6">
    <source>
        <dbReference type="ARBA" id="ARBA00023315"/>
    </source>
</evidence>
<feature type="binding site" evidence="8">
    <location>
        <position position="293"/>
    </location>
    <ligand>
        <name>substrate</name>
    </ligand>
</feature>
<dbReference type="NCBIfam" id="TIGR00329">
    <property type="entry name" value="gcp_kae1"/>
    <property type="match status" value="1"/>
</dbReference>
<evidence type="ECO:0000256" key="7">
    <source>
        <dbReference type="ARBA" id="ARBA00048117"/>
    </source>
</evidence>
<proteinExistence type="inferred from homology"/>
<feature type="binding site" evidence="8">
    <location>
        <position position="124"/>
    </location>
    <ligand>
        <name>Fe cation</name>
        <dbReference type="ChEBI" id="CHEBI:24875"/>
    </ligand>
</feature>
<name>A0A0G1A6Z3_9BACT</name>
<dbReference type="GO" id="GO:0005506">
    <property type="term" value="F:iron ion binding"/>
    <property type="evidence" value="ECO:0007669"/>
    <property type="project" value="UniProtKB-UniRule"/>
</dbReference>
<dbReference type="PROSITE" id="PS01016">
    <property type="entry name" value="GLYCOPROTEASE"/>
    <property type="match status" value="1"/>
</dbReference>
<dbReference type="PANTHER" id="PTHR11735">
    <property type="entry name" value="TRNA N6-ADENOSINE THREONYLCARBAMOYLTRANSFERASE"/>
    <property type="match status" value="1"/>
</dbReference>
<feature type="binding site" evidence="8">
    <location>
        <begin position="151"/>
        <end position="155"/>
    </location>
    <ligand>
        <name>substrate</name>
    </ligand>
</feature>
<protein>
    <recommendedName>
        <fullName evidence="8">tRNA N6-adenosine threonylcarbamoyltransferase</fullName>
        <ecNumber evidence="8">2.3.1.234</ecNumber>
    </recommendedName>
    <alternativeName>
        <fullName evidence="8">N6-L-threonylcarbamoyladenine synthase</fullName>
        <shortName evidence="8">t(6)A synthase</shortName>
    </alternativeName>
    <alternativeName>
        <fullName evidence="8">t(6)A37 threonylcarbamoyladenosine biosynthesis protein TsaD</fullName>
    </alternativeName>
    <alternativeName>
        <fullName evidence="8">tRNA threonylcarbamoyladenosine biosynthesis protein TsaD</fullName>
    </alternativeName>
</protein>
<dbReference type="FunFam" id="3.30.420.40:FF:000012">
    <property type="entry name" value="tRNA N6-adenosine threonylcarbamoyltransferase"/>
    <property type="match status" value="1"/>
</dbReference>
<evidence type="ECO:0000259" key="9">
    <source>
        <dbReference type="Pfam" id="PF00814"/>
    </source>
</evidence>
<dbReference type="FunFam" id="3.30.420.40:FF:000040">
    <property type="entry name" value="tRNA N6-adenosine threonylcarbamoyltransferase"/>
    <property type="match status" value="1"/>
</dbReference>
<evidence type="ECO:0000256" key="5">
    <source>
        <dbReference type="ARBA" id="ARBA00023004"/>
    </source>
</evidence>
<dbReference type="Proteomes" id="UP000034837">
    <property type="component" value="Unassembled WGS sequence"/>
</dbReference>
<evidence type="ECO:0000256" key="8">
    <source>
        <dbReference type="HAMAP-Rule" id="MF_01445"/>
    </source>
</evidence>
<dbReference type="InterPro" id="IPR022450">
    <property type="entry name" value="TsaD"/>
</dbReference>
<dbReference type="PANTHER" id="PTHR11735:SF6">
    <property type="entry name" value="TRNA N6-ADENOSINE THREONYLCARBAMOYLTRANSFERASE, MITOCHONDRIAL"/>
    <property type="match status" value="1"/>
</dbReference>
<evidence type="ECO:0000313" key="10">
    <source>
        <dbReference type="EMBL" id="KKS56719.1"/>
    </source>
</evidence>
<keyword evidence="5 8" id="KW-0408">Iron</keyword>
<evidence type="ECO:0000313" key="11">
    <source>
        <dbReference type="Proteomes" id="UP000034837"/>
    </source>
</evidence>
<dbReference type="SUPFAM" id="SSF53067">
    <property type="entry name" value="Actin-like ATPase domain"/>
    <property type="match status" value="2"/>
</dbReference>
<comment type="subcellular location">
    <subcellularLocation>
        <location evidence="8">Cytoplasm</location>
    </subcellularLocation>
</comment>
<dbReference type="InterPro" id="IPR043129">
    <property type="entry name" value="ATPase_NBD"/>
</dbReference>
<dbReference type="GO" id="GO:0005737">
    <property type="term" value="C:cytoplasm"/>
    <property type="evidence" value="ECO:0007669"/>
    <property type="project" value="UniProtKB-SubCell"/>
</dbReference>
<organism evidence="10 11">
    <name type="scientific">Candidatus Magasanikbacteria bacterium GW2011_GWA2_42_32</name>
    <dbReference type="NCBI Taxonomy" id="1619039"/>
    <lineage>
        <taxon>Bacteria</taxon>
        <taxon>Candidatus Magasanikiibacteriota</taxon>
    </lineage>
</organism>
<dbReference type="PATRIC" id="fig|1619039.3.peg.747"/>
<feature type="binding site" evidence="8">
    <location>
        <position position="197"/>
    </location>
    <ligand>
        <name>substrate</name>
    </ligand>
</feature>
<dbReference type="GO" id="GO:0002949">
    <property type="term" value="P:tRNA threonylcarbamoyladenosine modification"/>
    <property type="evidence" value="ECO:0007669"/>
    <property type="project" value="UniProtKB-UniRule"/>
</dbReference>